<name>A0ACB6QEW6_9PLEO</name>
<accession>A0ACB6QEW6</accession>
<sequence length="196" mass="22335">APARNAIEHTIKSDFATNHSHYGLFNGRPNTKNDDAWRELVNPTYFSVTDSEMQAAKMSTDEAIPLAEGGYLGALAVYHQLHCLRRLRVYIYKEAYYSEEDLEDIKNGPMDDYTHAHLDHCIEALRLLVMCRGDVSLYTFTWAKDYPNATKNILSRVNAPRQCVDWDRLESWAKERAVPWSPKLVDPSGEIVTGNA</sequence>
<proteinExistence type="predicted"/>
<evidence type="ECO:0000313" key="1">
    <source>
        <dbReference type="EMBL" id="KAF2465158.1"/>
    </source>
</evidence>
<dbReference type="EMBL" id="MU003531">
    <property type="protein sequence ID" value="KAF2465158.1"/>
    <property type="molecule type" value="Genomic_DNA"/>
</dbReference>
<gene>
    <name evidence="1" type="ORF">BDR25DRAFT_379910</name>
</gene>
<keyword evidence="2" id="KW-1185">Reference proteome</keyword>
<reference evidence="1" key="1">
    <citation type="journal article" date="2020" name="Stud. Mycol.">
        <title>101 Dothideomycetes genomes: a test case for predicting lifestyles and emergence of pathogens.</title>
        <authorList>
            <person name="Haridas S."/>
            <person name="Albert R."/>
            <person name="Binder M."/>
            <person name="Bloem J."/>
            <person name="Labutti K."/>
            <person name="Salamov A."/>
            <person name="Andreopoulos B."/>
            <person name="Baker S."/>
            <person name="Barry K."/>
            <person name="Bills G."/>
            <person name="Bluhm B."/>
            <person name="Cannon C."/>
            <person name="Castanera R."/>
            <person name="Culley D."/>
            <person name="Daum C."/>
            <person name="Ezra D."/>
            <person name="Gonzalez J."/>
            <person name="Henrissat B."/>
            <person name="Kuo A."/>
            <person name="Liang C."/>
            <person name="Lipzen A."/>
            <person name="Lutzoni F."/>
            <person name="Magnuson J."/>
            <person name="Mondo S."/>
            <person name="Nolan M."/>
            <person name="Ohm R."/>
            <person name="Pangilinan J."/>
            <person name="Park H.-J."/>
            <person name="Ramirez L."/>
            <person name="Alfaro M."/>
            <person name="Sun H."/>
            <person name="Tritt A."/>
            <person name="Yoshinaga Y."/>
            <person name="Zwiers L.-H."/>
            <person name="Turgeon B."/>
            <person name="Goodwin S."/>
            <person name="Spatafora J."/>
            <person name="Crous P."/>
            <person name="Grigoriev I."/>
        </authorList>
    </citation>
    <scope>NUCLEOTIDE SEQUENCE</scope>
    <source>
        <strain evidence="1">ATCC 200398</strain>
    </source>
</reference>
<protein>
    <submittedName>
        <fullName evidence="1">Uncharacterized protein</fullName>
    </submittedName>
</protein>
<dbReference type="Proteomes" id="UP000799755">
    <property type="component" value="Unassembled WGS sequence"/>
</dbReference>
<feature type="non-terminal residue" evidence="1">
    <location>
        <position position="1"/>
    </location>
</feature>
<comment type="caution">
    <text evidence="1">The sequence shown here is derived from an EMBL/GenBank/DDBJ whole genome shotgun (WGS) entry which is preliminary data.</text>
</comment>
<organism evidence="1 2">
    <name type="scientific">Lindgomyces ingoldianus</name>
    <dbReference type="NCBI Taxonomy" id="673940"/>
    <lineage>
        <taxon>Eukaryota</taxon>
        <taxon>Fungi</taxon>
        <taxon>Dikarya</taxon>
        <taxon>Ascomycota</taxon>
        <taxon>Pezizomycotina</taxon>
        <taxon>Dothideomycetes</taxon>
        <taxon>Pleosporomycetidae</taxon>
        <taxon>Pleosporales</taxon>
        <taxon>Lindgomycetaceae</taxon>
        <taxon>Lindgomyces</taxon>
    </lineage>
</organism>
<evidence type="ECO:0000313" key="2">
    <source>
        <dbReference type="Proteomes" id="UP000799755"/>
    </source>
</evidence>